<proteinExistence type="predicted"/>
<accession>A0A6C0E2T8</accession>
<dbReference type="EMBL" id="MN739724">
    <property type="protein sequence ID" value="QHT23078.1"/>
    <property type="molecule type" value="Genomic_DNA"/>
</dbReference>
<protein>
    <submittedName>
        <fullName evidence="1">Uncharacterized protein</fullName>
    </submittedName>
</protein>
<organism evidence="1">
    <name type="scientific">viral metagenome</name>
    <dbReference type="NCBI Taxonomy" id="1070528"/>
    <lineage>
        <taxon>unclassified sequences</taxon>
        <taxon>metagenomes</taxon>
        <taxon>organismal metagenomes</taxon>
    </lineage>
</organism>
<name>A0A6C0E2T8_9ZZZZ</name>
<dbReference type="AlphaFoldDB" id="A0A6C0E2T8"/>
<evidence type="ECO:0000313" key="1">
    <source>
        <dbReference type="EMBL" id="QHT23078.1"/>
    </source>
</evidence>
<sequence>MKPNLFFKFSKNIGTFPFSKTLPPTQCNNGIPLDKYAGYGVNAWEVLYSIWVANQKTVGAKFTANQYLSSAPTTMPTNGPANIFIIRHGEKSSPTLYCLDNNGIYRSCQLVEFVNKLANDGYPISYIVTCNSCPFSASDSSMRPVQTVSMVSFMLNIPICIYGGSQDYAEVVSALYSSQYSGLNVLICWEHQAIQQLCLNILDTGALQTPSRLPSGIISGDSFFKVKNSCTDGNYLCSSTSSPLNPLFIPPPVGTIPGVGSNTQFYPYWNNNNFNSVYWLKSSKETNYIFDYVLFYQPCLTCYTSCDLNIGLYQPLPPPCEYGNNEYYDYGKLEIETNCEVPSNWKL</sequence>
<reference evidence="1" key="1">
    <citation type="journal article" date="2020" name="Nature">
        <title>Giant virus diversity and host interactions through global metagenomics.</title>
        <authorList>
            <person name="Schulz F."/>
            <person name="Roux S."/>
            <person name="Paez-Espino D."/>
            <person name="Jungbluth S."/>
            <person name="Walsh D.A."/>
            <person name="Denef V.J."/>
            <person name="McMahon K.D."/>
            <person name="Konstantinidis K.T."/>
            <person name="Eloe-Fadrosh E.A."/>
            <person name="Kyrpides N.C."/>
            <person name="Woyke T."/>
        </authorList>
    </citation>
    <scope>NUCLEOTIDE SEQUENCE</scope>
    <source>
        <strain evidence="1">GVMAG-M-3300023179-114</strain>
    </source>
</reference>